<dbReference type="AlphaFoldDB" id="A0A2P2KF85"/>
<reference evidence="1" key="1">
    <citation type="submission" date="2018-02" db="EMBL/GenBank/DDBJ databases">
        <title>Rhizophora mucronata_Transcriptome.</title>
        <authorList>
            <person name="Meera S.P."/>
            <person name="Sreeshan A."/>
            <person name="Augustine A."/>
        </authorList>
    </citation>
    <scope>NUCLEOTIDE SEQUENCE</scope>
    <source>
        <tissue evidence="1">Leaf</tissue>
    </source>
</reference>
<protein>
    <submittedName>
        <fullName evidence="1">Putative thimet oligopeptidase isoform X2</fullName>
    </submittedName>
</protein>
<dbReference type="EMBL" id="GGEC01023911">
    <property type="protein sequence ID" value="MBX04395.1"/>
    <property type="molecule type" value="Transcribed_RNA"/>
</dbReference>
<evidence type="ECO:0000313" key="1">
    <source>
        <dbReference type="EMBL" id="MBX04395.1"/>
    </source>
</evidence>
<proteinExistence type="predicted"/>
<name>A0A2P2KF85_RHIMU</name>
<accession>A0A2P2KF85</accession>
<sequence>MQQTKKLACYQQLRVHSKEQQIQRIIPYSAPARLQHDDFSS</sequence>
<organism evidence="1">
    <name type="scientific">Rhizophora mucronata</name>
    <name type="common">Asiatic mangrove</name>
    <dbReference type="NCBI Taxonomy" id="61149"/>
    <lineage>
        <taxon>Eukaryota</taxon>
        <taxon>Viridiplantae</taxon>
        <taxon>Streptophyta</taxon>
        <taxon>Embryophyta</taxon>
        <taxon>Tracheophyta</taxon>
        <taxon>Spermatophyta</taxon>
        <taxon>Magnoliopsida</taxon>
        <taxon>eudicotyledons</taxon>
        <taxon>Gunneridae</taxon>
        <taxon>Pentapetalae</taxon>
        <taxon>rosids</taxon>
        <taxon>fabids</taxon>
        <taxon>Malpighiales</taxon>
        <taxon>Rhizophoraceae</taxon>
        <taxon>Rhizophora</taxon>
    </lineage>
</organism>